<evidence type="ECO:0000313" key="1">
    <source>
        <dbReference type="EMBL" id="GAG34827.1"/>
    </source>
</evidence>
<organism evidence="1">
    <name type="scientific">marine sediment metagenome</name>
    <dbReference type="NCBI Taxonomy" id="412755"/>
    <lineage>
        <taxon>unclassified sequences</taxon>
        <taxon>metagenomes</taxon>
        <taxon>ecological metagenomes</taxon>
    </lineage>
</organism>
<reference evidence="1" key="1">
    <citation type="journal article" date="2014" name="Front. Microbiol.">
        <title>High frequency of phylogenetically diverse reductive dehalogenase-homologous genes in deep subseafloor sedimentary metagenomes.</title>
        <authorList>
            <person name="Kawai M."/>
            <person name="Futagami T."/>
            <person name="Toyoda A."/>
            <person name="Takaki Y."/>
            <person name="Nishi S."/>
            <person name="Hori S."/>
            <person name="Arai W."/>
            <person name="Tsubouchi T."/>
            <person name="Morono Y."/>
            <person name="Uchiyama I."/>
            <person name="Ito T."/>
            <person name="Fujiyama A."/>
            <person name="Inagaki F."/>
            <person name="Takami H."/>
        </authorList>
    </citation>
    <scope>NUCLEOTIDE SEQUENCE</scope>
    <source>
        <strain evidence="1">Expedition CK06-06</strain>
    </source>
</reference>
<sequence>MDIAGVDTEKDFFCDMGEVLFVAFFRYTEHIEGGREENFSRGEDSSRAIHFDLGKIVNNFKDVFVSF</sequence>
<feature type="non-terminal residue" evidence="1">
    <location>
        <position position="67"/>
    </location>
</feature>
<accession>X0XHD4</accession>
<dbReference type="EMBL" id="BARS01049606">
    <property type="protein sequence ID" value="GAG34827.1"/>
    <property type="molecule type" value="Genomic_DNA"/>
</dbReference>
<proteinExistence type="predicted"/>
<protein>
    <submittedName>
        <fullName evidence="1">Uncharacterized protein</fullName>
    </submittedName>
</protein>
<comment type="caution">
    <text evidence="1">The sequence shown here is derived from an EMBL/GenBank/DDBJ whole genome shotgun (WGS) entry which is preliminary data.</text>
</comment>
<gene>
    <name evidence="1" type="ORF">S01H1_74183</name>
</gene>
<name>X0XHD4_9ZZZZ</name>
<dbReference type="AlphaFoldDB" id="X0XHD4"/>